<evidence type="ECO:0000256" key="1">
    <source>
        <dbReference type="SAM" id="MobiDB-lite"/>
    </source>
</evidence>
<dbReference type="OrthoDB" id="906973at2759"/>
<dbReference type="InterPro" id="IPR036047">
    <property type="entry name" value="F-box-like_dom_sf"/>
</dbReference>
<dbReference type="AlphaFoldDB" id="A0A5A7P311"/>
<dbReference type="InterPro" id="IPR001810">
    <property type="entry name" value="F-box_dom"/>
</dbReference>
<accession>A0A5A7P311</accession>
<dbReference type="Proteomes" id="UP000325081">
    <property type="component" value="Unassembled WGS sequence"/>
</dbReference>
<feature type="domain" description="F-box" evidence="2">
    <location>
        <begin position="26"/>
        <end position="71"/>
    </location>
</feature>
<dbReference type="Pfam" id="PF08268">
    <property type="entry name" value="FBA_3"/>
    <property type="match status" value="1"/>
</dbReference>
<dbReference type="InterPro" id="IPR050796">
    <property type="entry name" value="SCF_F-box_component"/>
</dbReference>
<dbReference type="PANTHER" id="PTHR31672">
    <property type="entry name" value="BNACNNG10540D PROTEIN"/>
    <property type="match status" value="1"/>
</dbReference>
<dbReference type="Gene3D" id="1.20.1280.50">
    <property type="match status" value="1"/>
</dbReference>
<dbReference type="SMART" id="SM00256">
    <property type="entry name" value="FBOX"/>
    <property type="match status" value="1"/>
</dbReference>
<comment type="caution">
    <text evidence="3">The sequence shown here is derived from an EMBL/GenBank/DDBJ whole genome shotgun (WGS) entry which is preliminary data.</text>
</comment>
<dbReference type="EMBL" id="BKCP01001558">
    <property type="protein sequence ID" value="GER27215.1"/>
    <property type="molecule type" value="Genomic_DNA"/>
</dbReference>
<dbReference type="SUPFAM" id="SSF81383">
    <property type="entry name" value="F-box domain"/>
    <property type="match status" value="1"/>
</dbReference>
<evidence type="ECO:0000259" key="2">
    <source>
        <dbReference type="PROSITE" id="PS50181"/>
    </source>
</evidence>
<proteinExistence type="predicted"/>
<feature type="region of interest" description="Disordered" evidence="1">
    <location>
        <begin position="1"/>
        <end position="29"/>
    </location>
</feature>
<dbReference type="PANTHER" id="PTHR31672:SF13">
    <property type="entry name" value="F-BOX PROTEIN CPR30-LIKE"/>
    <property type="match status" value="1"/>
</dbReference>
<gene>
    <name evidence="3" type="ORF">STAS_02895</name>
</gene>
<name>A0A5A7P311_STRAF</name>
<evidence type="ECO:0000313" key="4">
    <source>
        <dbReference type="Proteomes" id="UP000325081"/>
    </source>
</evidence>
<evidence type="ECO:0000313" key="3">
    <source>
        <dbReference type="EMBL" id="GER27215.1"/>
    </source>
</evidence>
<dbReference type="Pfam" id="PF00646">
    <property type="entry name" value="F-box"/>
    <property type="match status" value="1"/>
</dbReference>
<keyword evidence="4" id="KW-1185">Reference proteome</keyword>
<dbReference type="InterPro" id="IPR013187">
    <property type="entry name" value="F-box-assoc_dom_typ3"/>
</dbReference>
<protein>
    <submittedName>
        <fullName evidence="3">F-box family protein</fullName>
    </submittedName>
</protein>
<reference evidence="4" key="1">
    <citation type="journal article" date="2019" name="Curr. Biol.">
        <title>Genome Sequence of Striga asiatica Provides Insight into the Evolution of Plant Parasitism.</title>
        <authorList>
            <person name="Yoshida S."/>
            <person name="Kim S."/>
            <person name="Wafula E.K."/>
            <person name="Tanskanen J."/>
            <person name="Kim Y.M."/>
            <person name="Honaas L."/>
            <person name="Yang Z."/>
            <person name="Spallek T."/>
            <person name="Conn C.E."/>
            <person name="Ichihashi Y."/>
            <person name="Cheong K."/>
            <person name="Cui S."/>
            <person name="Der J.P."/>
            <person name="Gundlach H."/>
            <person name="Jiao Y."/>
            <person name="Hori C."/>
            <person name="Ishida J.K."/>
            <person name="Kasahara H."/>
            <person name="Kiba T."/>
            <person name="Kim M.S."/>
            <person name="Koo N."/>
            <person name="Laohavisit A."/>
            <person name="Lee Y.H."/>
            <person name="Lumba S."/>
            <person name="McCourt P."/>
            <person name="Mortimer J.C."/>
            <person name="Mutuku J.M."/>
            <person name="Nomura T."/>
            <person name="Sasaki-Sekimoto Y."/>
            <person name="Seto Y."/>
            <person name="Wang Y."/>
            <person name="Wakatake T."/>
            <person name="Sakakibara H."/>
            <person name="Demura T."/>
            <person name="Yamaguchi S."/>
            <person name="Yoneyama K."/>
            <person name="Manabe R.I."/>
            <person name="Nelson D.C."/>
            <person name="Schulman A.H."/>
            <person name="Timko M.P."/>
            <person name="dePamphilis C.W."/>
            <person name="Choi D."/>
            <person name="Shirasu K."/>
        </authorList>
    </citation>
    <scope>NUCLEOTIDE SEQUENCE [LARGE SCALE GENOMIC DNA]</scope>
    <source>
        <strain evidence="4">cv. UVA1</strain>
    </source>
</reference>
<dbReference type="PROSITE" id="PS50181">
    <property type="entry name" value="FBOX"/>
    <property type="match status" value="1"/>
</dbReference>
<sequence length="370" mass="41601">MEYPSPIQTEMTSGPGPRSPRAQKLDPSAQLFPPGITIEILSRMPLKDAARLQLVSKEWHSLIQSHYFKDRHMAHSEVLYHHHNVKTNWAHTSARCSFSFANGRDGLLLMQHKTQNTLCLWNPATKRALELPGPNPNSLGLSLTFSRATGSYSIVSFHRDSEKIGSEGCEVLDPCGARVWRPVLDFPEAMIVRGESHWPVVISTGEAAHCVFFAENEIGVVSLDVETDKFAASRFLPKTGRADDYWALEWEGKLVIAGVVGSNMEVKEMEDHGKGRWGAEERIVALPAWMKKEAEGGNEIVPLLVRDGEMWFWIKGCGVVFTCNVETGERTDYGTVRNFMVSTRLYPYKESLIGFQGMVPETMFDRFLLE</sequence>
<feature type="compositionally biased region" description="Polar residues" evidence="1">
    <location>
        <begin position="1"/>
        <end position="12"/>
    </location>
</feature>
<organism evidence="3 4">
    <name type="scientific">Striga asiatica</name>
    <name type="common">Asiatic witchweed</name>
    <name type="synonym">Buchnera asiatica</name>
    <dbReference type="NCBI Taxonomy" id="4170"/>
    <lineage>
        <taxon>Eukaryota</taxon>
        <taxon>Viridiplantae</taxon>
        <taxon>Streptophyta</taxon>
        <taxon>Embryophyta</taxon>
        <taxon>Tracheophyta</taxon>
        <taxon>Spermatophyta</taxon>
        <taxon>Magnoliopsida</taxon>
        <taxon>eudicotyledons</taxon>
        <taxon>Gunneridae</taxon>
        <taxon>Pentapetalae</taxon>
        <taxon>asterids</taxon>
        <taxon>lamiids</taxon>
        <taxon>Lamiales</taxon>
        <taxon>Orobanchaceae</taxon>
        <taxon>Buchnereae</taxon>
        <taxon>Striga</taxon>
    </lineage>
</organism>